<dbReference type="PANTHER" id="PTHR43625">
    <property type="entry name" value="AFLATOXIN B1 ALDEHYDE REDUCTASE"/>
    <property type="match status" value="1"/>
</dbReference>
<feature type="domain" description="NADP-dependent oxidoreductase" evidence="2">
    <location>
        <begin position="16"/>
        <end position="312"/>
    </location>
</feature>
<proteinExistence type="predicted"/>
<dbReference type="GO" id="GO:0005737">
    <property type="term" value="C:cytoplasm"/>
    <property type="evidence" value="ECO:0007669"/>
    <property type="project" value="TreeGrafter"/>
</dbReference>
<dbReference type="InterPro" id="IPR023210">
    <property type="entry name" value="NADP_OxRdtase_dom"/>
</dbReference>
<dbReference type="InterPro" id="IPR036812">
    <property type="entry name" value="NAD(P)_OxRdtase_dom_sf"/>
</dbReference>
<keyword evidence="4" id="KW-1185">Reference proteome</keyword>
<gene>
    <name evidence="3" type="ORF">PHLGIDRAFT_105991</name>
</gene>
<evidence type="ECO:0000313" key="3">
    <source>
        <dbReference type="EMBL" id="KIP07253.1"/>
    </source>
</evidence>
<reference evidence="3 4" key="1">
    <citation type="journal article" date="2014" name="PLoS Genet.">
        <title>Analysis of the Phlebiopsis gigantea genome, transcriptome and secretome provides insight into its pioneer colonization strategies of wood.</title>
        <authorList>
            <person name="Hori C."/>
            <person name="Ishida T."/>
            <person name="Igarashi K."/>
            <person name="Samejima M."/>
            <person name="Suzuki H."/>
            <person name="Master E."/>
            <person name="Ferreira P."/>
            <person name="Ruiz-Duenas F.J."/>
            <person name="Held B."/>
            <person name="Canessa P."/>
            <person name="Larrondo L.F."/>
            <person name="Schmoll M."/>
            <person name="Druzhinina I.S."/>
            <person name="Kubicek C.P."/>
            <person name="Gaskell J.A."/>
            <person name="Kersten P."/>
            <person name="St John F."/>
            <person name="Glasner J."/>
            <person name="Sabat G."/>
            <person name="Splinter BonDurant S."/>
            <person name="Syed K."/>
            <person name="Yadav J."/>
            <person name="Mgbeahuruike A.C."/>
            <person name="Kovalchuk A."/>
            <person name="Asiegbu F.O."/>
            <person name="Lackner G."/>
            <person name="Hoffmeister D."/>
            <person name="Rencoret J."/>
            <person name="Gutierrez A."/>
            <person name="Sun H."/>
            <person name="Lindquist E."/>
            <person name="Barry K."/>
            <person name="Riley R."/>
            <person name="Grigoriev I.V."/>
            <person name="Henrissat B."/>
            <person name="Kues U."/>
            <person name="Berka R.M."/>
            <person name="Martinez A.T."/>
            <person name="Covert S.F."/>
            <person name="Blanchette R.A."/>
            <person name="Cullen D."/>
        </authorList>
    </citation>
    <scope>NUCLEOTIDE SEQUENCE [LARGE SCALE GENOMIC DNA]</scope>
    <source>
        <strain evidence="3 4">11061_1 CR5-6</strain>
    </source>
</reference>
<dbReference type="AlphaFoldDB" id="A0A0C3PLD5"/>
<protein>
    <recommendedName>
        <fullName evidence="2">NADP-dependent oxidoreductase domain-containing protein</fullName>
    </recommendedName>
</protein>
<dbReference type="SUPFAM" id="SSF51430">
    <property type="entry name" value="NAD(P)-linked oxidoreductase"/>
    <property type="match status" value="1"/>
</dbReference>
<dbReference type="OrthoDB" id="37537at2759"/>
<evidence type="ECO:0000256" key="1">
    <source>
        <dbReference type="ARBA" id="ARBA00023002"/>
    </source>
</evidence>
<name>A0A0C3PLD5_PHLG1</name>
<accession>A0A0C3PLD5</accession>
<evidence type="ECO:0000313" key="4">
    <source>
        <dbReference type="Proteomes" id="UP000053257"/>
    </source>
</evidence>
<dbReference type="Gene3D" id="3.20.20.100">
    <property type="entry name" value="NADP-dependent oxidoreductase domain"/>
    <property type="match status" value="1"/>
</dbReference>
<dbReference type="EMBL" id="KN840501">
    <property type="protein sequence ID" value="KIP07253.1"/>
    <property type="molecule type" value="Genomic_DNA"/>
</dbReference>
<sequence length="338" mass="36624">MSPTTRKIGSTDVSALGYGCMGLSGFYGPVKPDEERLQVLDAAYEKGIRLWDTADLYGDSEDLIGKWFKRTGKRGEVFLATKFGFVPDSDPAKGFTINGTPEYVKEALDKSLKRLGVEQIDLWYLHRPDANVPIELTIAAMAEGVKAGKVKYIGISECSLDTLRRAHAVHPISAAQFEYAAFTLDTEKVGIFQACQELGIAFVAYSPLGRGLLTGTLNKDTLTDGDMRKAIPLPRFQAENEAILQRLLETISAIGAKHGATTTQVALAWLLAQGDNVIPIPGTTKVSRLEENVGALKLQLSEEESQAIRKAAESFADVPANAASHASLHFVDTPKLAQ</sequence>
<keyword evidence="1" id="KW-0560">Oxidoreductase</keyword>
<organism evidence="3 4">
    <name type="scientific">Phlebiopsis gigantea (strain 11061_1 CR5-6)</name>
    <name type="common">White-rot fungus</name>
    <name type="synonym">Peniophora gigantea</name>
    <dbReference type="NCBI Taxonomy" id="745531"/>
    <lineage>
        <taxon>Eukaryota</taxon>
        <taxon>Fungi</taxon>
        <taxon>Dikarya</taxon>
        <taxon>Basidiomycota</taxon>
        <taxon>Agaricomycotina</taxon>
        <taxon>Agaricomycetes</taxon>
        <taxon>Polyporales</taxon>
        <taxon>Phanerochaetaceae</taxon>
        <taxon>Phlebiopsis</taxon>
    </lineage>
</organism>
<dbReference type="InterPro" id="IPR050791">
    <property type="entry name" value="Aldo-Keto_reductase"/>
</dbReference>
<dbReference type="STRING" id="745531.A0A0C3PLD5"/>
<dbReference type="HOGENOM" id="CLU_023205_2_1_1"/>
<dbReference type="GO" id="GO:0016491">
    <property type="term" value="F:oxidoreductase activity"/>
    <property type="evidence" value="ECO:0007669"/>
    <property type="project" value="UniProtKB-KW"/>
</dbReference>
<dbReference type="Proteomes" id="UP000053257">
    <property type="component" value="Unassembled WGS sequence"/>
</dbReference>
<dbReference type="PANTHER" id="PTHR43625:SF40">
    <property type="entry name" value="ALDO-KETO REDUCTASE YAKC [NADP(+)]"/>
    <property type="match status" value="1"/>
</dbReference>
<dbReference type="Pfam" id="PF00248">
    <property type="entry name" value="Aldo_ket_red"/>
    <property type="match status" value="1"/>
</dbReference>
<evidence type="ECO:0000259" key="2">
    <source>
        <dbReference type="Pfam" id="PF00248"/>
    </source>
</evidence>